<dbReference type="EMBL" id="AATP01000005">
    <property type="protein sequence ID" value="EAU40914.1"/>
    <property type="molecule type" value="Genomic_DNA"/>
</dbReference>
<organism evidence="1 2">
    <name type="scientific">Fulvimarina pelagi HTCC2506</name>
    <dbReference type="NCBI Taxonomy" id="314231"/>
    <lineage>
        <taxon>Bacteria</taxon>
        <taxon>Pseudomonadati</taxon>
        <taxon>Pseudomonadota</taxon>
        <taxon>Alphaproteobacteria</taxon>
        <taxon>Hyphomicrobiales</taxon>
        <taxon>Aurantimonadaceae</taxon>
        <taxon>Fulvimarina</taxon>
    </lineage>
</organism>
<sequence length="43" mass="4962">MDAELLAPFQESVSQRLHAALRKTFDSSQFRARRDETAVFGMF</sequence>
<dbReference type="HOGENOM" id="CLU_3233993_0_0_5"/>
<evidence type="ECO:0000313" key="2">
    <source>
        <dbReference type="Proteomes" id="UP000004310"/>
    </source>
</evidence>
<protein>
    <submittedName>
        <fullName evidence="1">Uncharacterized protein</fullName>
    </submittedName>
</protein>
<gene>
    <name evidence="1" type="ORF">FP2506_18539</name>
</gene>
<keyword evidence="2" id="KW-1185">Reference proteome</keyword>
<evidence type="ECO:0000313" key="1">
    <source>
        <dbReference type="EMBL" id="EAU40914.1"/>
    </source>
</evidence>
<comment type="caution">
    <text evidence="1">The sequence shown here is derived from an EMBL/GenBank/DDBJ whole genome shotgun (WGS) entry which is preliminary data.</text>
</comment>
<dbReference type="AlphaFoldDB" id="Q0G0S5"/>
<name>Q0G0S5_9HYPH</name>
<reference evidence="1 2" key="1">
    <citation type="journal article" date="2010" name="J. Bacteriol.">
        <title>Genome sequence of Fulvimarina pelagi HTCC2506T, a Mn(II)-oxidizing alphaproteobacterium possessing an aerobic anoxygenic photosynthetic gene cluster and Xanthorhodopsin.</title>
        <authorList>
            <person name="Kang I."/>
            <person name="Oh H.M."/>
            <person name="Lim S.I."/>
            <person name="Ferriera S."/>
            <person name="Giovannoni S.J."/>
            <person name="Cho J.C."/>
        </authorList>
    </citation>
    <scope>NUCLEOTIDE SEQUENCE [LARGE SCALE GENOMIC DNA]</scope>
    <source>
        <strain evidence="1 2">HTCC2506</strain>
    </source>
</reference>
<accession>Q0G0S5</accession>
<proteinExistence type="predicted"/>
<dbReference type="Proteomes" id="UP000004310">
    <property type="component" value="Unassembled WGS sequence"/>
</dbReference>